<evidence type="ECO:0000313" key="3">
    <source>
        <dbReference type="Proteomes" id="UP001500909"/>
    </source>
</evidence>
<feature type="compositionally biased region" description="Basic and acidic residues" evidence="1">
    <location>
        <begin position="170"/>
        <end position="183"/>
    </location>
</feature>
<protein>
    <recommendedName>
        <fullName evidence="4">Heparin-binding hemagglutinin</fullName>
    </recommendedName>
</protein>
<proteinExistence type="predicted"/>
<dbReference type="Proteomes" id="UP001500909">
    <property type="component" value="Unassembled WGS sequence"/>
</dbReference>
<accession>A0ABN1B5I9</accession>
<evidence type="ECO:0000313" key="2">
    <source>
        <dbReference type="EMBL" id="GAA0490351.1"/>
    </source>
</evidence>
<organism evidence="2 3">
    <name type="scientific">Streptomyces olivaceiscleroticus</name>
    <dbReference type="NCBI Taxonomy" id="68245"/>
    <lineage>
        <taxon>Bacteria</taxon>
        <taxon>Bacillati</taxon>
        <taxon>Actinomycetota</taxon>
        <taxon>Actinomycetes</taxon>
        <taxon>Kitasatosporales</taxon>
        <taxon>Streptomycetaceae</taxon>
        <taxon>Streptomyces</taxon>
    </lineage>
</organism>
<sequence>MAITDDIVKKVTDPTPLYALAGTADLASEKLKEVPALVERIRSEAPKRFEEVRTTEAKAVQDRVSKQAKEAQDKFYELLGSLDTDLKKIREQAQDLVLQGVGRAAEYAVKTRETYDELAERGQRAVQTWRGEVAEEVEDLAVAIEPEPKDEPKGTEAKATETKPAAVKTEPVKTEPVKAEESKPAAAKAGTEAKPAAAKKTAPTAPAARKTTPAKKTTPPSK</sequence>
<comment type="caution">
    <text evidence="2">The sequence shown here is derived from an EMBL/GenBank/DDBJ whole genome shotgun (WGS) entry which is preliminary data.</text>
</comment>
<reference evidence="2 3" key="1">
    <citation type="journal article" date="2019" name="Int. J. Syst. Evol. Microbiol.">
        <title>The Global Catalogue of Microorganisms (GCM) 10K type strain sequencing project: providing services to taxonomists for standard genome sequencing and annotation.</title>
        <authorList>
            <consortium name="The Broad Institute Genomics Platform"/>
            <consortium name="The Broad Institute Genome Sequencing Center for Infectious Disease"/>
            <person name="Wu L."/>
            <person name="Ma J."/>
        </authorList>
    </citation>
    <scope>NUCLEOTIDE SEQUENCE [LARGE SCALE GENOMIC DNA]</scope>
    <source>
        <strain evidence="2 3">JCM 4805</strain>
    </source>
</reference>
<dbReference type="EMBL" id="BAAABY010000045">
    <property type="protein sequence ID" value="GAA0490351.1"/>
    <property type="molecule type" value="Genomic_DNA"/>
</dbReference>
<feature type="compositionally biased region" description="Basic and acidic residues" evidence="1">
    <location>
        <begin position="146"/>
        <end position="161"/>
    </location>
</feature>
<feature type="region of interest" description="Disordered" evidence="1">
    <location>
        <begin position="142"/>
        <end position="222"/>
    </location>
</feature>
<evidence type="ECO:0000256" key="1">
    <source>
        <dbReference type="SAM" id="MobiDB-lite"/>
    </source>
</evidence>
<name>A0ABN1B5I9_9ACTN</name>
<feature type="compositionally biased region" description="Low complexity" evidence="1">
    <location>
        <begin position="184"/>
        <end position="222"/>
    </location>
</feature>
<dbReference type="RefSeq" id="WP_346098863.1">
    <property type="nucleotide sequence ID" value="NZ_BAAABY010000045.1"/>
</dbReference>
<evidence type="ECO:0008006" key="4">
    <source>
        <dbReference type="Google" id="ProtNLM"/>
    </source>
</evidence>
<gene>
    <name evidence="2" type="ORF">GCM10010361_64600</name>
</gene>
<keyword evidence="3" id="KW-1185">Reference proteome</keyword>